<keyword evidence="3" id="KW-0812">Transmembrane</keyword>
<keyword evidence="7" id="KW-0472">Membrane</keyword>
<dbReference type="PANTHER" id="PTHR43670:SF121">
    <property type="entry name" value="PROTEIN RESTRICTED TEV MOVEMENT 2"/>
    <property type="match status" value="1"/>
</dbReference>
<evidence type="ECO:0000256" key="9">
    <source>
        <dbReference type="RuleBase" id="RU003616"/>
    </source>
</evidence>
<evidence type="ECO:0000259" key="11">
    <source>
        <dbReference type="PROSITE" id="PS01031"/>
    </source>
</evidence>
<comment type="similarity">
    <text evidence="8 9">Belongs to the small heat shock protein (HSP20) family.</text>
</comment>
<evidence type="ECO:0000256" key="10">
    <source>
        <dbReference type="SAM" id="MobiDB-lite"/>
    </source>
</evidence>
<organism evidence="12 13">
    <name type="scientific">Acacia crassicarpa</name>
    <name type="common">northern wattle</name>
    <dbReference type="NCBI Taxonomy" id="499986"/>
    <lineage>
        <taxon>Eukaryota</taxon>
        <taxon>Viridiplantae</taxon>
        <taxon>Streptophyta</taxon>
        <taxon>Embryophyta</taxon>
        <taxon>Tracheophyta</taxon>
        <taxon>Spermatophyta</taxon>
        <taxon>Magnoliopsida</taxon>
        <taxon>eudicotyledons</taxon>
        <taxon>Gunneridae</taxon>
        <taxon>Pentapetalae</taxon>
        <taxon>rosids</taxon>
        <taxon>fabids</taxon>
        <taxon>Fabales</taxon>
        <taxon>Fabaceae</taxon>
        <taxon>Caesalpinioideae</taxon>
        <taxon>mimosoid clade</taxon>
        <taxon>Acacieae</taxon>
        <taxon>Acacia</taxon>
    </lineage>
</organism>
<comment type="caution">
    <text evidence="12">The sequence shown here is derived from an EMBL/GenBank/DDBJ whole genome shotgun (WGS) entry which is preliminary data.</text>
</comment>
<evidence type="ECO:0000256" key="8">
    <source>
        <dbReference type="PROSITE-ProRule" id="PRU00285"/>
    </source>
</evidence>
<dbReference type="GO" id="GO:0006952">
    <property type="term" value="P:defense response"/>
    <property type="evidence" value="ECO:0007669"/>
    <property type="project" value="UniProtKB-KW"/>
</dbReference>
<feature type="domain" description="SHSP" evidence="11">
    <location>
        <begin position="12"/>
        <end position="118"/>
    </location>
</feature>
<evidence type="ECO:0000256" key="4">
    <source>
        <dbReference type="ARBA" id="ARBA00022737"/>
    </source>
</evidence>
<keyword evidence="6" id="KW-1133">Transmembrane helix</keyword>
<dbReference type="Gene3D" id="2.60.40.790">
    <property type="match status" value="1"/>
</dbReference>
<dbReference type="AlphaFoldDB" id="A0AAE1N8G8"/>
<dbReference type="PROSITE" id="PS01031">
    <property type="entry name" value="SHSP"/>
    <property type="match status" value="1"/>
</dbReference>
<gene>
    <name evidence="12" type="ORF">QN277_001950</name>
</gene>
<dbReference type="GO" id="GO:0005886">
    <property type="term" value="C:plasma membrane"/>
    <property type="evidence" value="ECO:0007669"/>
    <property type="project" value="UniProtKB-SubCell"/>
</dbReference>
<comment type="subcellular location">
    <subcellularLocation>
        <location evidence="1">Cell membrane</location>
        <topology evidence="1">Single-pass membrane protein</topology>
    </subcellularLocation>
</comment>
<dbReference type="Proteomes" id="UP001293593">
    <property type="component" value="Unassembled WGS sequence"/>
</dbReference>
<dbReference type="Pfam" id="PF00011">
    <property type="entry name" value="HSP20"/>
    <property type="match status" value="1"/>
</dbReference>
<dbReference type="GO" id="GO:0034605">
    <property type="term" value="P:cellular response to heat"/>
    <property type="evidence" value="ECO:0007669"/>
    <property type="project" value="TreeGrafter"/>
</dbReference>
<dbReference type="SUPFAM" id="SSF49764">
    <property type="entry name" value="HSP20-like chaperones"/>
    <property type="match status" value="1"/>
</dbReference>
<evidence type="ECO:0000256" key="3">
    <source>
        <dbReference type="ARBA" id="ARBA00022692"/>
    </source>
</evidence>
<evidence type="ECO:0000256" key="6">
    <source>
        <dbReference type="ARBA" id="ARBA00022989"/>
    </source>
</evidence>
<dbReference type="InterPro" id="IPR008978">
    <property type="entry name" value="HSP20-like_chaperone"/>
</dbReference>
<name>A0AAE1N8G8_9FABA</name>
<evidence type="ECO:0000313" key="13">
    <source>
        <dbReference type="Proteomes" id="UP001293593"/>
    </source>
</evidence>
<keyword evidence="13" id="KW-1185">Reference proteome</keyword>
<dbReference type="EMBL" id="JAWXYG010000001">
    <property type="protein sequence ID" value="KAK4285223.1"/>
    <property type="molecule type" value="Genomic_DNA"/>
</dbReference>
<keyword evidence="2" id="KW-1003">Cell membrane</keyword>
<evidence type="ECO:0000256" key="2">
    <source>
        <dbReference type="ARBA" id="ARBA00022475"/>
    </source>
</evidence>
<reference evidence="12" key="1">
    <citation type="submission" date="2023-10" db="EMBL/GenBank/DDBJ databases">
        <title>Chromosome-level genome of the transformable northern wattle, Acacia crassicarpa.</title>
        <authorList>
            <person name="Massaro I."/>
            <person name="Sinha N.R."/>
            <person name="Poethig S."/>
            <person name="Leichty A.R."/>
        </authorList>
    </citation>
    <scope>NUCLEOTIDE SEQUENCE</scope>
    <source>
        <strain evidence="12">Acra3RX</strain>
        <tissue evidence="12">Leaf</tissue>
    </source>
</reference>
<evidence type="ECO:0000256" key="1">
    <source>
        <dbReference type="ARBA" id="ARBA00004162"/>
    </source>
</evidence>
<keyword evidence="5" id="KW-0611">Plant defense</keyword>
<accession>A0AAE1N8G8</accession>
<sequence>MSLTQDSNLQQPSYELYDPEMVTQDTADAHVLLVRLLPAFARQQVGAYYEAAYKRIRVFGEKSIENNKRIRFSKVHTIPEDCDADKLKGQFQEGSITIIIPKKPKELEPAQEQEATKQVIATPQKSTSEVGSEDADMKNGEKGVSEEKPKSEMEKSKESESEPDQEQEAA</sequence>
<feature type="compositionally biased region" description="Acidic residues" evidence="10">
    <location>
        <begin position="161"/>
        <end position="170"/>
    </location>
</feature>
<evidence type="ECO:0000256" key="5">
    <source>
        <dbReference type="ARBA" id="ARBA00022821"/>
    </source>
</evidence>
<dbReference type="PANTHER" id="PTHR43670">
    <property type="entry name" value="HEAT SHOCK PROTEIN 26"/>
    <property type="match status" value="1"/>
</dbReference>
<feature type="region of interest" description="Disordered" evidence="10">
    <location>
        <begin position="101"/>
        <end position="170"/>
    </location>
</feature>
<evidence type="ECO:0000313" key="12">
    <source>
        <dbReference type="EMBL" id="KAK4285223.1"/>
    </source>
</evidence>
<protein>
    <recommendedName>
        <fullName evidence="11">SHSP domain-containing protein</fullName>
    </recommendedName>
</protein>
<dbReference type="InterPro" id="IPR002068">
    <property type="entry name" value="A-crystallin/Hsp20_dom"/>
</dbReference>
<proteinExistence type="inferred from homology"/>
<feature type="compositionally biased region" description="Polar residues" evidence="10">
    <location>
        <begin position="119"/>
        <end position="130"/>
    </location>
</feature>
<evidence type="ECO:0000256" key="7">
    <source>
        <dbReference type="ARBA" id="ARBA00023136"/>
    </source>
</evidence>
<keyword evidence="4" id="KW-0677">Repeat</keyword>
<feature type="compositionally biased region" description="Basic and acidic residues" evidence="10">
    <location>
        <begin position="135"/>
        <end position="160"/>
    </location>
</feature>